<accession>H3GYJ0</accession>
<dbReference type="EMBL" id="DS566074">
    <property type="status" value="NOT_ANNOTATED_CDS"/>
    <property type="molecule type" value="Genomic_DNA"/>
</dbReference>
<dbReference type="SUPFAM" id="SSF56112">
    <property type="entry name" value="Protein kinase-like (PK-like)"/>
    <property type="match status" value="1"/>
</dbReference>
<dbReference type="GO" id="GO:0004674">
    <property type="term" value="F:protein serine/threonine kinase activity"/>
    <property type="evidence" value="ECO:0000318"/>
    <property type="project" value="GO_Central"/>
</dbReference>
<dbReference type="AlphaFoldDB" id="H3GYJ0"/>
<evidence type="ECO:0000313" key="3">
    <source>
        <dbReference type="EnsemblProtists" id="Phyra82767"/>
    </source>
</evidence>
<feature type="domain" description="Protein kinase" evidence="2">
    <location>
        <begin position="211"/>
        <end position="471"/>
    </location>
</feature>
<dbReference type="PROSITE" id="PS50011">
    <property type="entry name" value="PROTEIN_KINASE_DOM"/>
    <property type="match status" value="1"/>
</dbReference>
<dbReference type="InterPro" id="IPR000719">
    <property type="entry name" value="Prot_kinase_dom"/>
</dbReference>
<dbReference type="PANTHER" id="PTHR44329:SF214">
    <property type="entry name" value="PROTEIN KINASE DOMAIN-CONTAINING PROTEIN"/>
    <property type="match status" value="1"/>
</dbReference>
<dbReference type="CDD" id="cd21037">
    <property type="entry name" value="MLKL_NTD"/>
    <property type="match status" value="1"/>
</dbReference>
<dbReference type="GO" id="GO:0005524">
    <property type="term" value="F:ATP binding"/>
    <property type="evidence" value="ECO:0007669"/>
    <property type="project" value="InterPro"/>
</dbReference>
<dbReference type="STRING" id="164328.H3GYJ0"/>
<dbReference type="Gene3D" id="3.30.200.20">
    <property type="entry name" value="Phosphorylase Kinase, domain 1"/>
    <property type="match status" value="1"/>
</dbReference>
<dbReference type="GO" id="GO:0007165">
    <property type="term" value="P:signal transduction"/>
    <property type="evidence" value="ECO:0000318"/>
    <property type="project" value="GO_Central"/>
</dbReference>
<dbReference type="Proteomes" id="UP000005238">
    <property type="component" value="Unassembled WGS sequence"/>
</dbReference>
<dbReference type="InterPro" id="IPR059179">
    <property type="entry name" value="MLKL-like_MCAfunc"/>
</dbReference>
<dbReference type="InterPro" id="IPR001245">
    <property type="entry name" value="Ser-Thr/Tyr_kinase_cat_dom"/>
</dbReference>
<reference evidence="3" key="2">
    <citation type="submission" date="2015-06" db="UniProtKB">
        <authorList>
            <consortium name="EnsemblProtists"/>
        </authorList>
    </citation>
    <scope>IDENTIFICATION</scope>
    <source>
        <strain evidence="3">Pr102</strain>
    </source>
</reference>
<dbReference type="SMART" id="SM00220">
    <property type="entry name" value="S_TKc"/>
    <property type="match status" value="1"/>
</dbReference>
<reference evidence="4" key="1">
    <citation type="journal article" date="2006" name="Science">
        <title>Phytophthora genome sequences uncover evolutionary origins and mechanisms of pathogenesis.</title>
        <authorList>
            <person name="Tyler B.M."/>
            <person name="Tripathy S."/>
            <person name="Zhang X."/>
            <person name="Dehal P."/>
            <person name="Jiang R.H."/>
            <person name="Aerts A."/>
            <person name="Arredondo F.D."/>
            <person name="Baxter L."/>
            <person name="Bensasson D."/>
            <person name="Beynon J.L."/>
            <person name="Chapman J."/>
            <person name="Damasceno C.M."/>
            <person name="Dorrance A.E."/>
            <person name="Dou D."/>
            <person name="Dickerman A.W."/>
            <person name="Dubchak I.L."/>
            <person name="Garbelotto M."/>
            <person name="Gijzen M."/>
            <person name="Gordon S.G."/>
            <person name="Govers F."/>
            <person name="Grunwald N.J."/>
            <person name="Huang W."/>
            <person name="Ivors K.L."/>
            <person name="Jones R.W."/>
            <person name="Kamoun S."/>
            <person name="Krampis K."/>
            <person name="Lamour K.H."/>
            <person name="Lee M.K."/>
            <person name="McDonald W.H."/>
            <person name="Medina M."/>
            <person name="Meijer H.J."/>
            <person name="Nordberg E.K."/>
            <person name="Maclean D.J."/>
            <person name="Ospina-Giraldo M.D."/>
            <person name="Morris P.F."/>
            <person name="Phuntumart V."/>
            <person name="Putnam N.H."/>
            <person name="Rash S."/>
            <person name="Rose J.K."/>
            <person name="Sakihama Y."/>
            <person name="Salamov A.A."/>
            <person name="Savidor A."/>
            <person name="Scheuring C.F."/>
            <person name="Smith B.M."/>
            <person name="Sobral B.W."/>
            <person name="Terry A."/>
            <person name="Torto-Alalibo T.A."/>
            <person name="Win J."/>
            <person name="Xu Z."/>
            <person name="Zhang H."/>
            <person name="Grigoriev I.V."/>
            <person name="Rokhsar D.S."/>
            <person name="Boore J.L."/>
        </authorList>
    </citation>
    <scope>NUCLEOTIDE SEQUENCE [LARGE SCALE GENOMIC DNA]</scope>
    <source>
        <strain evidence="4">Pr102</strain>
    </source>
</reference>
<dbReference type="InterPro" id="IPR011009">
    <property type="entry name" value="Kinase-like_dom_sf"/>
</dbReference>
<dbReference type="HOGENOM" id="CLU_000288_7_38_1"/>
<proteinExistence type="predicted"/>
<dbReference type="Gene3D" id="1.10.510.10">
    <property type="entry name" value="Transferase(Phosphotransferase) domain 1"/>
    <property type="match status" value="1"/>
</dbReference>
<dbReference type="VEuPathDB" id="FungiDB:KRP23_100"/>
<keyword evidence="4" id="KW-1185">Reference proteome</keyword>
<feature type="region of interest" description="Disordered" evidence="1">
    <location>
        <begin position="414"/>
        <end position="435"/>
    </location>
</feature>
<sequence>MVALGAVLPVVSPLLKALYKKYTQLKEGKKLCRSLHSRLVEFAKELDQIDPVTLQAEALLPRLQMLIQECMATVTQYASERNVINRVMKVSKFSDDIKLLNERLDSLIALLSVKQTAILVEWRNQFKLDADTMMEELSCVYGLCQKIWLAIDELPTLSEFRDLVLTVKRDLPDATETAAPSLERGLHRIIAIAEKDFPDGKAVKKPPTWLIAADEVVTEGPIGPKGQTNIFVGRWQGVQVAVKKFDLLLDENPVFDKHLAVWRTLLHPNVAQLYGAGSRGGYPFFVYEYASNRSLYEYRAQRRPQELWHLLHQAALGLLYLHRNRVVHGNLSCSKLLVTDTGRVKLFGFGASYIRDRNQSNSIQPETREEFAAPECVFIGPNGQSLGLRHSPSFESDIYSFGLTIMETIGKKDPFQGKSPTDIRQMKRSGELQQPKGMDDEAWRLVQRMCVCDPSQRVSLKLVAGQLEQFARQESCKWTEAKTDKTSCPAG</sequence>
<dbReference type="InParanoid" id="H3GYJ0"/>
<dbReference type="PANTHER" id="PTHR44329">
    <property type="entry name" value="SERINE/THREONINE-PROTEIN KINASE TNNI3K-RELATED"/>
    <property type="match status" value="1"/>
</dbReference>
<evidence type="ECO:0000256" key="1">
    <source>
        <dbReference type="SAM" id="MobiDB-lite"/>
    </source>
</evidence>
<dbReference type="eggNOG" id="KOG0583">
    <property type="taxonomic scope" value="Eukaryota"/>
</dbReference>
<dbReference type="Pfam" id="PF07714">
    <property type="entry name" value="PK_Tyr_Ser-Thr"/>
    <property type="match status" value="1"/>
</dbReference>
<evidence type="ECO:0000259" key="2">
    <source>
        <dbReference type="PROSITE" id="PS50011"/>
    </source>
</evidence>
<dbReference type="VEuPathDB" id="FungiDB:KRP22_10508"/>
<dbReference type="InterPro" id="IPR051681">
    <property type="entry name" value="Ser/Thr_Kinases-Pseudokinases"/>
</dbReference>
<organism evidence="3 4">
    <name type="scientific">Phytophthora ramorum</name>
    <name type="common">Sudden oak death agent</name>
    <dbReference type="NCBI Taxonomy" id="164328"/>
    <lineage>
        <taxon>Eukaryota</taxon>
        <taxon>Sar</taxon>
        <taxon>Stramenopiles</taxon>
        <taxon>Oomycota</taxon>
        <taxon>Peronosporomycetes</taxon>
        <taxon>Peronosporales</taxon>
        <taxon>Peronosporaceae</taxon>
        <taxon>Phytophthora</taxon>
    </lineage>
</organism>
<dbReference type="EnsemblProtists" id="Phyra82767">
    <property type="protein sequence ID" value="Phyra82767"/>
    <property type="gene ID" value="Phyra82767"/>
</dbReference>
<evidence type="ECO:0000313" key="4">
    <source>
        <dbReference type="Proteomes" id="UP000005238"/>
    </source>
</evidence>
<protein>
    <recommendedName>
        <fullName evidence="2">Protein kinase domain-containing protein</fullName>
    </recommendedName>
</protein>
<name>H3GYJ0_PHYRM</name>